<evidence type="ECO:0000313" key="1">
    <source>
        <dbReference type="EMBL" id="SFH85021.1"/>
    </source>
</evidence>
<organism evidence="1 2">
    <name type="scientific">Pisciglobus halotolerans</name>
    <dbReference type="NCBI Taxonomy" id="745365"/>
    <lineage>
        <taxon>Bacteria</taxon>
        <taxon>Bacillati</taxon>
        <taxon>Bacillota</taxon>
        <taxon>Bacilli</taxon>
        <taxon>Lactobacillales</taxon>
        <taxon>Carnobacteriaceae</taxon>
    </lineage>
</organism>
<dbReference type="OrthoDB" id="2166222at2"/>
<dbReference type="Pfam" id="PF08866">
    <property type="entry name" value="DUF1831"/>
    <property type="match status" value="1"/>
</dbReference>
<dbReference type="EMBL" id="FOQE01000035">
    <property type="protein sequence ID" value="SFH85021.1"/>
    <property type="molecule type" value="Genomic_DNA"/>
</dbReference>
<sequence>MALLQKDHLDGANDWYRMNPSAKKYALRDNGFEETKNGNFQFSRDLEIGKPTSPKLKITISSDLKSLKMSAVTANGLRSVNLYKNDKTAEAREKAEYLLSDFVESNIVEKAND</sequence>
<accession>A0A1I3DEW8</accession>
<dbReference type="Gene3D" id="3.30.1820.10">
    <property type="entry name" value="Lp2179-like"/>
    <property type="match status" value="1"/>
</dbReference>
<dbReference type="AlphaFoldDB" id="A0A1I3DEW8"/>
<keyword evidence="2" id="KW-1185">Reference proteome</keyword>
<dbReference type="InterPro" id="IPR014965">
    <property type="entry name" value="Amino_acid_metab_prot_put"/>
</dbReference>
<dbReference type="SUPFAM" id="SSF160800">
    <property type="entry name" value="Lp2179-like"/>
    <property type="match status" value="1"/>
</dbReference>
<evidence type="ECO:0000313" key="2">
    <source>
        <dbReference type="Proteomes" id="UP000198668"/>
    </source>
</evidence>
<dbReference type="RefSeq" id="WP_092093295.1">
    <property type="nucleotide sequence ID" value="NZ_FOQE01000035.1"/>
</dbReference>
<dbReference type="Proteomes" id="UP000198668">
    <property type="component" value="Unassembled WGS sequence"/>
</dbReference>
<reference evidence="1 2" key="1">
    <citation type="submission" date="2016-10" db="EMBL/GenBank/DDBJ databases">
        <authorList>
            <person name="de Groot N.N."/>
        </authorList>
    </citation>
    <scope>NUCLEOTIDE SEQUENCE [LARGE SCALE GENOMIC DNA]</scope>
    <source>
        <strain evidence="1 2">DSM 27630</strain>
    </source>
</reference>
<proteinExistence type="predicted"/>
<dbReference type="InterPro" id="IPR035942">
    <property type="entry name" value="Lp2179-like_sf"/>
</dbReference>
<name>A0A1I3DEW8_9LACT</name>
<gene>
    <name evidence="1" type="ORF">SAMN04489868_1358</name>
</gene>
<protein>
    <submittedName>
        <fullName evidence="1">Putative amino acid metabolism</fullName>
    </submittedName>
</protein>